<dbReference type="InterPro" id="IPR052200">
    <property type="entry name" value="Protoporphyrinogen_IX_DH"/>
</dbReference>
<dbReference type="GO" id="GO:0010181">
    <property type="term" value="F:FMN binding"/>
    <property type="evidence" value="ECO:0007669"/>
    <property type="project" value="TreeGrafter"/>
</dbReference>
<dbReference type="PANTHER" id="PTHR38030">
    <property type="entry name" value="PROTOPORPHYRINOGEN IX DEHYDROGENASE [MENAQUINONE]"/>
    <property type="match status" value="1"/>
</dbReference>
<organism evidence="2 3">
    <name type="scientific">Rhodococcus coprophilus</name>
    <dbReference type="NCBI Taxonomy" id="38310"/>
    <lineage>
        <taxon>Bacteria</taxon>
        <taxon>Bacillati</taxon>
        <taxon>Actinomycetota</taxon>
        <taxon>Actinomycetes</taxon>
        <taxon>Mycobacteriales</taxon>
        <taxon>Nocardiaceae</taxon>
        <taxon>Rhodococcus</taxon>
    </lineage>
</organism>
<dbReference type="InterPro" id="IPR026816">
    <property type="entry name" value="Flavodoxin_dom"/>
</dbReference>
<dbReference type="GO" id="GO:0070819">
    <property type="term" value="F:menaquinone-dependent protoporphyrinogen oxidase activity"/>
    <property type="evidence" value="ECO:0007669"/>
    <property type="project" value="TreeGrafter"/>
</dbReference>
<evidence type="ECO:0000313" key="3">
    <source>
        <dbReference type="Proteomes" id="UP000249091"/>
    </source>
</evidence>
<dbReference type="AlphaFoldDB" id="A0A2X4TUL6"/>
<dbReference type="EMBL" id="LS483468">
    <property type="protein sequence ID" value="SQI31097.1"/>
    <property type="molecule type" value="Genomic_DNA"/>
</dbReference>
<gene>
    <name evidence="2" type="ORF">NCTC10994_01867</name>
</gene>
<accession>A0A2X4TUL6</accession>
<keyword evidence="3" id="KW-1185">Reference proteome</keyword>
<protein>
    <submittedName>
        <fullName evidence="2">Protoporphyrinogen oxidase</fullName>
    </submittedName>
</protein>
<dbReference type="KEGG" id="rcr:NCTC10994_01867"/>
<proteinExistence type="predicted"/>
<dbReference type="STRING" id="1219011.GCA_001895045_02960"/>
<dbReference type="Gene3D" id="3.40.50.360">
    <property type="match status" value="1"/>
</dbReference>
<dbReference type="Pfam" id="PF12724">
    <property type="entry name" value="Flavodoxin_5"/>
    <property type="match status" value="1"/>
</dbReference>
<dbReference type="GO" id="GO:0006783">
    <property type="term" value="P:heme biosynthetic process"/>
    <property type="evidence" value="ECO:0007669"/>
    <property type="project" value="TreeGrafter"/>
</dbReference>
<evidence type="ECO:0000259" key="1">
    <source>
        <dbReference type="Pfam" id="PF12724"/>
    </source>
</evidence>
<dbReference type="Proteomes" id="UP000249091">
    <property type="component" value="Chromosome 1"/>
</dbReference>
<name>A0A2X4TUL6_9NOCA</name>
<feature type="domain" description="Flavodoxin" evidence="1">
    <location>
        <begin position="4"/>
        <end position="136"/>
    </location>
</feature>
<dbReference type="PANTHER" id="PTHR38030:SF2">
    <property type="entry name" value="PROTOPORPHYRINOGEN IX DEHYDROGENASE [QUINONE]"/>
    <property type="match status" value="1"/>
</dbReference>
<dbReference type="RefSeq" id="WP_072702038.1">
    <property type="nucleotide sequence ID" value="NZ_JAFBBL010000001.1"/>
</dbReference>
<sequence length="180" mass="19405">MRILVAAASKHGSTAEIATALAAAMRHRGAQVDVVPPEQVGSVDEYNAVVVGSAVYRFRWLRAARAFVRAHEESLRRRDVFLFSSVPVTKGIRAAHNSYGVASVENRTGARGHRLLTGKLDPSRLGAGERAMARMCGVRAGDFRDWDAIGSFATEIVDRVSERGAEEDGTVTAGQADGRR</sequence>
<dbReference type="SUPFAM" id="SSF52218">
    <property type="entry name" value="Flavoproteins"/>
    <property type="match status" value="1"/>
</dbReference>
<evidence type="ECO:0000313" key="2">
    <source>
        <dbReference type="EMBL" id="SQI31097.1"/>
    </source>
</evidence>
<dbReference type="InterPro" id="IPR029039">
    <property type="entry name" value="Flavoprotein-like_sf"/>
</dbReference>
<reference evidence="2 3" key="1">
    <citation type="submission" date="2018-06" db="EMBL/GenBank/DDBJ databases">
        <authorList>
            <consortium name="Pathogen Informatics"/>
            <person name="Doyle S."/>
        </authorList>
    </citation>
    <scope>NUCLEOTIDE SEQUENCE [LARGE SCALE GENOMIC DNA]</scope>
    <source>
        <strain evidence="2 3">NCTC10994</strain>
    </source>
</reference>